<organism evidence="1 2">
    <name type="scientific">Pisolithus microcarpus 441</name>
    <dbReference type="NCBI Taxonomy" id="765257"/>
    <lineage>
        <taxon>Eukaryota</taxon>
        <taxon>Fungi</taxon>
        <taxon>Dikarya</taxon>
        <taxon>Basidiomycota</taxon>
        <taxon>Agaricomycotina</taxon>
        <taxon>Agaricomycetes</taxon>
        <taxon>Agaricomycetidae</taxon>
        <taxon>Boletales</taxon>
        <taxon>Sclerodermatineae</taxon>
        <taxon>Pisolithaceae</taxon>
        <taxon>Pisolithus</taxon>
    </lineage>
</organism>
<protein>
    <submittedName>
        <fullName evidence="1">Uncharacterized protein</fullName>
    </submittedName>
</protein>
<accession>A0A0C9YF04</accession>
<dbReference type="AlphaFoldDB" id="A0A0C9YF04"/>
<sequence>MQASKVTQVLKFFELEVTCAQEDKQAAEDVRVADQEAKADAKEAEEIMHKKVQKFNAIHTRVVQYHT</sequence>
<evidence type="ECO:0000313" key="1">
    <source>
        <dbReference type="EMBL" id="KIK12464.1"/>
    </source>
</evidence>
<dbReference type="EMBL" id="KN834080">
    <property type="protein sequence ID" value="KIK12464.1"/>
    <property type="molecule type" value="Genomic_DNA"/>
</dbReference>
<gene>
    <name evidence="1" type="ORF">PISMIDRAFT_18725</name>
</gene>
<proteinExistence type="predicted"/>
<reference evidence="1 2" key="1">
    <citation type="submission" date="2014-04" db="EMBL/GenBank/DDBJ databases">
        <authorList>
            <consortium name="DOE Joint Genome Institute"/>
            <person name="Kuo A."/>
            <person name="Kohler A."/>
            <person name="Costa M.D."/>
            <person name="Nagy L.G."/>
            <person name="Floudas D."/>
            <person name="Copeland A."/>
            <person name="Barry K.W."/>
            <person name="Cichocki N."/>
            <person name="Veneault-Fourrey C."/>
            <person name="LaButti K."/>
            <person name="Lindquist E.A."/>
            <person name="Lipzen A."/>
            <person name="Lundell T."/>
            <person name="Morin E."/>
            <person name="Murat C."/>
            <person name="Sun H."/>
            <person name="Tunlid A."/>
            <person name="Henrissat B."/>
            <person name="Grigoriev I.V."/>
            <person name="Hibbett D.S."/>
            <person name="Martin F."/>
            <person name="Nordberg H.P."/>
            <person name="Cantor M.N."/>
            <person name="Hua S.X."/>
        </authorList>
    </citation>
    <scope>NUCLEOTIDE SEQUENCE [LARGE SCALE GENOMIC DNA]</scope>
    <source>
        <strain evidence="1 2">441</strain>
    </source>
</reference>
<keyword evidence="2" id="KW-1185">Reference proteome</keyword>
<reference evidence="2" key="2">
    <citation type="submission" date="2015-01" db="EMBL/GenBank/DDBJ databases">
        <title>Evolutionary Origins and Diversification of the Mycorrhizal Mutualists.</title>
        <authorList>
            <consortium name="DOE Joint Genome Institute"/>
            <consortium name="Mycorrhizal Genomics Consortium"/>
            <person name="Kohler A."/>
            <person name="Kuo A."/>
            <person name="Nagy L.G."/>
            <person name="Floudas D."/>
            <person name="Copeland A."/>
            <person name="Barry K.W."/>
            <person name="Cichocki N."/>
            <person name="Veneault-Fourrey C."/>
            <person name="LaButti K."/>
            <person name="Lindquist E.A."/>
            <person name="Lipzen A."/>
            <person name="Lundell T."/>
            <person name="Morin E."/>
            <person name="Murat C."/>
            <person name="Riley R."/>
            <person name="Ohm R."/>
            <person name="Sun H."/>
            <person name="Tunlid A."/>
            <person name="Henrissat B."/>
            <person name="Grigoriev I.V."/>
            <person name="Hibbett D.S."/>
            <person name="Martin F."/>
        </authorList>
    </citation>
    <scope>NUCLEOTIDE SEQUENCE [LARGE SCALE GENOMIC DNA]</scope>
    <source>
        <strain evidence="2">441</strain>
    </source>
</reference>
<dbReference type="HOGENOM" id="CLU_2813374_0_0_1"/>
<dbReference type="Proteomes" id="UP000054018">
    <property type="component" value="Unassembled WGS sequence"/>
</dbReference>
<name>A0A0C9YF04_9AGAM</name>
<evidence type="ECO:0000313" key="2">
    <source>
        <dbReference type="Proteomes" id="UP000054018"/>
    </source>
</evidence>